<comment type="pathway">
    <text evidence="1">Lipid metabolism; fatty acid biosynthesis.</text>
</comment>
<dbReference type="InterPro" id="IPR009081">
    <property type="entry name" value="PP-bd_ACP"/>
</dbReference>
<dbReference type="PANTHER" id="PTHR20863">
    <property type="entry name" value="ACYL CARRIER PROTEIN"/>
    <property type="match status" value="1"/>
</dbReference>
<evidence type="ECO:0000256" key="2">
    <source>
        <dbReference type="ARBA" id="ARBA00010930"/>
    </source>
</evidence>
<dbReference type="Gene3D" id="1.10.1200.10">
    <property type="entry name" value="ACP-like"/>
    <property type="match status" value="1"/>
</dbReference>
<dbReference type="HAMAP" id="MF_01217">
    <property type="entry name" value="Acyl_carrier"/>
    <property type="match status" value="1"/>
</dbReference>
<evidence type="ECO:0000256" key="9">
    <source>
        <dbReference type="ARBA" id="ARBA00030339"/>
    </source>
</evidence>
<proteinExistence type="evidence at transcript level"/>
<dbReference type="FunFam" id="1.10.1200.10:FF:000003">
    <property type="entry name" value="Acyl carrier protein"/>
    <property type="match status" value="1"/>
</dbReference>
<dbReference type="OMA" id="AHTWKST"/>
<dbReference type="SUPFAM" id="SSF47336">
    <property type="entry name" value="ACP-like"/>
    <property type="match status" value="1"/>
</dbReference>
<evidence type="ECO:0000256" key="3">
    <source>
        <dbReference type="ARBA" id="ARBA00022450"/>
    </source>
</evidence>
<keyword evidence="6" id="KW-0276">Fatty acid metabolism</keyword>
<dbReference type="EMBL" id="EF081755">
    <property type="protein sequence ID" value="ABK21136.1"/>
    <property type="molecule type" value="mRNA"/>
</dbReference>
<protein>
    <recommendedName>
        <fullName evidence="9">NADH-ubiquinone oxidoreductase 9.6 kDa subunit</fullName>
    </recommendedName>
</protein>
<keyword evidence="5" id="KW-0597">Phosphoprotein</keyword>
<dbReference type="PROSITE" id="PS50075">
    <property type="entry name" value="CARRIER"/>
    <property type="match status" value="1"/>
</dbReference>
<evidence type="ECO:0000256" key="6">
    <source>
        <dbReference type="ARBA" id="ARBA00022832"/>
    </source>
</evidence>
<comment type="function">
    <text evidence="10">Carrier of the growing fatty acid chain in fatty acid biosynthesis. May be involved in the synthesis of short and medium chain fatty acids. Accessory and non-catalytic subunit of the mitochondrial membrane respiratory chain NADH dehydrogenase (Complex I), which functions in the transfer of electrons from NADH to the respiratory chain.</text>
</comment>
<evidence type="ECO:0000256" key="10">
    <source>
        <dbReference type="ARBA" id="ARBA00057783"/>
    </source>
</evidence>
<evidence type="ECO:0000259" key="12">
    <source>
        <dbReference type="PROSITE" id="PS50075"/>
    </source>
</evidence>
<dbReference type="AlphaFoldDB" id="A9NKH5"/>
<dbReference type="PANTHER" id="PTHR20863:SF75">
    <property type="entry name" value="ACYL CARRIER PROTEIN"/>
    <property type="match status" value="1"/>
</dbReference>
<feature type="domain" description="Carrier" evidence="12">
    <location>
        <begin position="73"/>
        <end position="151"/>
    </location>
</feature>
<evidence type="ECO:0000256" key="4">
    <source>
        <dbReference type="ARBA" id="ARBA00022516"/>
    </source>
</evidence>
<evidence type="ECO:0000256" key="5">
    <source>
        <dbReference type="ARBA" id="ARBA00022553"/>
    </source>
</evidence>
<keyword evidence="4" id="KW-0444">Lipid biosynthesis</keyword>
<reference evidence="13" key="1">
    <citation type="journal article" date="2008" name="BMC Genomics">
        <title>A conifer genomics resource of 200,000 spruce (Picea spp.) ESTs and 6,464 high-quality, sequence-finished full-length cDNAs for Sitka spruce (Picea sitchensis).</title>
        <authorList>
            <person name="Ralph S.G."/>
            <person name="Chun H.J."/>
            <person name="Kolosova N."/>
            <person name="Cooper D."/>
            <person name="Oddy C."/>
            <person name="Ritland C.E."/>
            <person name="Kirkpatrick R."/>
            <person name="Moore R."/>
            <person name="Barber S."/>
            <person name="Holt R.A."/>
            <person name="Jones S.J."/>
            <person name="Marra M.A."/>
            <person name="Douglas C.J."/>
            <person name="Ritland K."/>
            <person name="Bohlmann J."/>
        </authorList>
    </citation>
    <scope>NUCLEOTIDE SEQUENCE</scope>
    <source>
        <tissue evidence="13">Green portion of the leader tissue</tissue>
    </source>
</reference>
<sequence>MQVVKPGIRALVSRPWAHTWKSTITYAPMYSSRAAETRDLYGRYAHEGSLLRGFLILGRKEYTQLAYSPATYLNKQEVISRVLEVFKSCPQVELSKVGPSAHFEKDLRLDILDSVEIMMKMEDEFAIDIPNTDSDKMVSCADVINYITAHPQAK</sequence>
<organism evidence="13">
    <name type="scientific">Picea sitchensis</name>
    <name type="common">Sitka spruce</name>
    <name type="synonym">Pinus sitchensis</name>
    <dbReference type="NCBI Taxonomy" id="3332"/>
    <lineage>
        <taxon>Eukaryota</taxon>
        <taxon>Viridiplantae</taxon>
        <taxon>Streptophyta</taxon>
        <taxon>Embryophyta</taxon>
        <taxon>Tracheophyta</taxon>
        <taxon>Spermatophyta</taxon>
        <taxon>Pinopsida</taxon>
        <taxon>Pinidae</taxon>
        <taxon>Conifers I</taxon>
        <taxon>Pinales</taxon>
        <taxon>Pinaceae</taxon>
        <taxon>Picea</taxon>
    </lineage>
</organism>
<dbReference type="GO" id="GO:0005739">
    <property type="term" value="C:mitochondrion"/>
    <property type="evidence" value="ECO:0007669"/>
    <property type="project" value="UniProtKB-ARBA"/>
</dbReference>
<evidence type="ECO:0000256" key="1">
    <source>
        <dbReference type="ARBA" id="ARBA00005194"/>
    </source>
</evidence>
<dbReference type="InterPro" id="IPR003231">
    <property type="entry name" value="ACP"/>
</dbReference>
<comment type="subunit">
    <text evidence="11">Complex I is composed of at least 49 different subunits.</text>
</comment>
<evidence type="ECO:0000313" key="13">
    <source>
        <dbReference type="EMBL" id="ABK21136.1"/>
    </source>
</evidence>
<accession>A9NKH5</accession>
<evidence type="ECO:0000256" key="7">
    <source>
        <dbReference type="ARBA" id="ARBA00023098"/>
    </source>
</evidence>
<keyword evidence="3" id="KW-0596">Phosphopantetheine</keyword>
<evidence type="ECO:0000256" key="11">
    <source>
        <dbReference type="ARBA" id="ARBA00063067"/>
    </source>
</evidence>
<dbReference type="InterPro" id="IPR036736">
    <property type="entry name" value="ACP-like_sf"/>
</dbReference>
<keyword evidence="8" id="KW-0275">Fatty acid biosynthesis</keyword>
<name>A9NKH5_PICSI</name>
<evidence type="ECO:0000256" key="8">
    <source>
        <dbReference type="ARBA" id="ARBA00023160"/>
    </source>
</evidence>
<keyword evidence="7" id="KW-0443">Lipid metabolism</keyword>
<comment type="similarity">
    <text evidence="2">Belongs to the acyl carrier protein (ACP) family.</text>
</comment>
<dbReference type="GO" id="GO:0000036">
    <property type="term" value="F:acyl carrier activity"/>
    <property type="evidence" value="ECO:0007669"/>
    <property type="project" value="TreeGrafter"/>
</dbReference>
<dbReference type="GO" id="GO:0000035">
    <property type="term" value="F:acyl binding"/>
    <property type="evidence" value="ECO:0007669"/>
    <property type="project" value="TreeGrafter"/>
</dbReference>